<keyword evidence="2" id="KW-1185">Reference proteome</keyword>
<dbReference type="EMBL" id="CABFNP030000789">
    <property type="protein sequence ID" value="CAI6086810.1"/>
    <property type="molecule type" value="Genomic_DNA"/>
</dbReference>
<dbReference type="AlphaFoldDB" id="A0AA35LYP9"/>
<proteinExistence type="predicted"/>
<evidence type="ECO:0000313" key="1">
    <source>
        <dbReference type="EMBL" id="CAI6086810.1"/>
    </source>
</evidence>
<dbReference type="Proteomes" id="UP001160390">
    <property type="component" value="Unassembled WGS sequence"/>
</dbReference>
<comment type="caution">
    <text evidence="1">The sequence shown here is derived from an EMBL/GenBank/DDBJ whole genome shotgun (WGS) entry which is preliminary data.</text>
</comment>
<reference evidence="1" key="1">
    <citation type="submission" date="2023-01" db="EMBL/GenBank/DDBJ databases">
        <authorList>
            <person name="Piombo E."/>
        </authorList>
    </citation>
    <scope>NUCLEOTIDE SEQUENCE</scope>
</reference>
<accession>A0AA35LYP9</accession>
<organism evidence="1 2">
    <name type="scientific">Clonostachys chloroleuca</name>
    <dbReference type="NCBI Taxonomy" id="1926264"/>
    <lineage>
        <taxon>Eukaryota</taxon>
        <taxon>Fungi</taxon>
        <taxon>Dikarya</taxon>
        <taxon>Ascomycota</taxon>
        <taxon>Pezizomycotina</taxon>
        <taxon>Sordariomycetes</taxon>
        <taxon>Hypocreomycetidae</taxon>
        <taxon>Hypocreales</taxon>
        <taxon>Bionectriaceae</taxon>
        <taxon>Clonostachys</taxon>
    </lineage>
</organism>
<protein>
    <submittedName>
        <fullName evidence="1">Uncharacterized protein</fullName>
    </submittedName>
</protein>
<sequence length="132" mass="14861">MATRSTRTYKFPDEICAALDSRSTVRFVVRRKAELESRLSAPIVQAASNRAVKISRALLKQMGQEDAKFDTEIVMIELLDAKTTVYFCFDIFLEECDEATRLEISNSTQNPSTTYTSLGNIVLPERTVDRSG</sequence>
<gene>
    <name evidence="1" type="ORF">CCHLO57077_00009829</name>
</gene>
<name>A0AA35LYP9_9HYPO</name>
<evidence type="ECO:0000313" key="2">
    <source>
        <dbReference type="Proteomes" id="UP001160390"/>
    </source>
</evidence>